<organism evidence="1">
    <name type="scientific">marine metagenome</name>
    <dbReference type="NCBI Taxonomy" id="408172"/>
    <lineage>
        <taxon>unclassified sequences</taxon>
        <taxon>metagenomes</taxon>
        <taxon>ecological metagenomes</taxon>
    </lineage>
</organism>
<accession>A0A382K3H8</accession>
<proteinExistence type="predicted"/>
<evidence type="ECO:0000313" key="1">
    <source>
        <dbReference type="EMBL" id="SVC17221.1"/>
    </source>
</evidence>
<dbReference type="EMBL" id="UINC01077256">
    <property type="protein sequence ID" value="SVC17221.1"/>
    <property type="molecule type" value="Genomic_DNA"/>
</dbReference>
<name>A0A382K3H8_9ZZZZ</name>
<protein>
    <submittedName>
        <fullName evidence="1">Uncharacterized protein</fullName>
    </submittedName>
</protein>
<dbReference type="AlphaFoldDB" id="A0A382K3H8"/>
<reference evidence="1" key="1">
    <citation type="submission" date="2018-05" db="EMBL/GenBank/DDBJ databases">
        <authorList>
            <person name="Lanie J.A."/>
            <person name="Ng W.-L."/>
            <person name="Kazmierczak K.M."/>
            <person name="Andrzejewski T.M."/>
            <person name="Davidsen T.M."/>
            <person name="Wayne K.J."/>
            <person name="Tettelin H."/>
            <person name="Glass J.I."/>
            <person name="Rusch D."/>
            <person name="Podicherti R."/>
            <person name="Tsui H.-C.T."/>
            <person name="Winkler M.E."/>
        </authorList>
    </citation>
    <scope>NUCLEOTIDE SEQUENCE</scope>
</reference>
<gene>
    <name evidence="1" type="ORF">METZ01_LOCUS270075</name>
</gene>
<sequence length="106" mass="12614">MSQYYVLVRINIVRQPFIQHPDIIPTTYPPEHSPISPPISPPIFPQQPIFPRNDLNFVIIGVFTSRARAVSYYSRQDRLQFDRYRIFGPFQLNYGTNEQYPDFYMN</sequence>